<name>A0A3P8HZS6_9TREM</name>
<dbReference type="PANTHER" id="PTHR10778:SF13">
    <property type="entry name" value="ADENOSINE 3'-PHOSPHO 5'-PHOSPHOSULFATE TRANSPORTER 1"/>
    <property type="match status" value="1"/>
</dbReference>
<accession>A0A3P8HZS6</accession>
<comment type="subcellular location">
    <subcellularLocation>
        <location evidence="1">Membrane</location>
        <topology evidence="1">Multi-pass membrane protein</topology>
    </subcellularLocation>
</comment>
<keyword evidence="5" id="KW-1133">Transmembrane helix</keyword>
<dbReference type="GO" id="GO:0046964">
    <property type="term" value="F:3'-phosphoadenosine 5'-phosphosulfate transmembrane transporter activity"/>
    <property type="evidence" value="ECO:0007669"/>
    <property type="project" value="TreeGrafter"/>
</dbReference>
<dbReference type="EMBL" id="UZAN01051810">
    <property type="protein sequence ID" value="VDP89138.1"/>
    <property type="molecule type" value="Genomic_DNA"/>
</dbReference>
<dbReference type="Proteomes" id="UP000272942">
    <property type="component" value="Unassembled WGS sequence"/>
</dbReference>
<evidence type="ECO:0000256" key="3">
    <source>
        <dbReference type="ARBA" id="ARBA00022448"/>
    </source>
</evidence>
<sequence length="174" mass="19880">MGGILSLLYVHLTSLFSRNMKLSSNSYVLHAHFVWSRSPPQPSTRCQERIMTRDYNGQMFGHSQFLVFCNRVITLIIVLPIHWLRLGVRSPFFEFSFASVSNIVSSWCQYEALKYVTFPTQVSGLIESAVLSVLFFSFQGVCVCNGFCCSYESLHFFHFSFILGKTFAFISVHG</sequence>
<organism evidence="8 9">
    <name type="scientific">Echinostoma caproni</name>
    <dbReference type="NCBI Taxonomy" id="27848"/>
    <lineage>
        <taxon>Eukaryota</taxon>
        <taxon>Metazoa</taxon>
        <taxon>Spiralia</taxon>
        <taxon>Lophotrochozoa</taxon>
        <taxon>Platyhelminthes</taxon>
        <taxon>Trematoda</taxon>
        <taxon>Digenea</taxon>
        <taxon>Plagiorchiida</taxon>
        <taxon>Echinostomata</taxon>
        <taxon>Echinostomatoidea</taxon>
        <taxon>Echinostomatidae</taxon>
        <taxon>Echinostoma</taxon>
    </lineage>
</organism>
<evidence type="ECO:0000256" key="1">
    <source>
        <dbReference type="ARBA" id="ARBA00004141"/>
    </source>
</evidence>
<evidence type="ECO:0000256" key="7">
    <source>
        <dbReference type="ARBA" id="ARBA00039668"/>
    </source>
</evidence>
<reference evidence="8 9" key="1">
    <citation type="submission" date="2018-11" db="EMBL/GenBank/DDBJ databases">
        <authorList>
            <consortium name="Pathogen Informatics"/>
        </authorList>
    </citation>
    <scope>NUCLEOTIDE SEQUENCE [LARGE SCALE GENOMIC DNA]</scope>
    <source>
        <strain evidence="8 9">Egypt</strain>
    </source>
</reference>
<evidence type="ECO:0000313" key="9">
    <source>
        <dbReference type="Proteomes" id="UP000272942"/>
    </source>
</evidence>
<comment type="similarity">
    <text evidence="2">Belongs to the nucleotide-sugar transporter family. SLC35B subfamily.</text>
</comment>
<gene>
    <name evidence="8" type="ORF">ECPE_LOCUS11932</name>
</gene>
<dbReference type="PANTHER" id="PTHR10778">
    <property type="entry name" value="SOLUTE CARRIER FAMILY 35 MEMBER B"/>
    <property type="match status" value="1"/>
</dbReference>
<evidence type="ECO:0000313" key="8">
    <source>
        <dbReference type="EMBL" id="VDP89138.1"/>
    </source>
</evidence>
<dbReference type="AlphaFoldDB" id="A0A3P8HZS6"/>
<dbReference type="GO" id="GO:0005789">
    <property type="term" value="C:endoplasmic reticulum membrane"/>
    <property type="evidence" value="ECO:0007669"/>
    <property type="project" value="TreeGrafter"/>
</dbReference>
<keyword evidence="3" id="KW-0813">Transport</keyword>
<dbReference type="InterPro" id="IPR013657">
    <property type="entry name" value="SCL35B1-4/HUT1"/>
</dbReference>
<protein>
    <recommendedName>
        <fullName evidence="7">Adenosine 3'-phospho 5'-phosphosulfate transporter 1</fullName>
    </recommendedName>
</protein>
<evidence type="ECO:0000256" key="5">
    <source>
        <dbReference type="ARBA" id="ARBA00022989"/>
    </source>
</evidence>
<dbReference type="OrthoDB" id="10035043at2759"/>
<keyword evidence="9" id="KW-1185">Reference proteome</keyword>
<keyword evidence="6" id="KW-0472">Membrane</keyword>
<evidence type="ECO:0000256" key="4">
    <source>
        <dbReference type="ARBA" id="ARBA00022692"/>
    </source>
</evidence>
<evidence type="ECO:0000256" key="2">
    <source>
        <dbReference type="ARBA" id="ARBA00010694"/>
    </source>
</evidence>
<keyword evidence="4" id="KW-0812">Transmembrane</keyword>
<proteinExistence type="inferred from homology"/>
<evidence type="ECO:0000256" key="6">
    <source>
        <dbReference type="ARBA" id="ARBA00023136"/>
    </source>
</evidence>
<dbReference type="GO" id="GO:0000139">
    <property type="term" value="C:Golgi membrane"/>
    <property type="evidence" value="ECO:0007669"/>
    <property type="project" value="TreeGrafter"/>
</dbReference>